<reference evidence="2 3" key="1">
    <citation type="submission" date="2024-06" db="EMBL/GenBank/DDBJ databases">
        <title>The Natural Products Discovery Center: Release of the First 8490 Sequenced Strains for Exploring Actinobacteria Biosynthetic Diversity.</title>
        <authorList>
            <person name="Kalkreuter E."/>
            <person name="Kautsar S.A."/>
            <person name="Yang D."/>
            <person name="Bader C.D."/>
            <person name="Teijaro C.N."/>
            <person name="Fluegel L."/>
            <person name="Davis C.M."/>
            <person name="Simpson J.R."/>
            <person name="Lauterbach L."/>
            <person name="Steele A.D."/>
            <person name="Gui C."/>
            <person name="Meng S."/>
            <person name="Li G."/>
            <person name="Viehrig K."/>
            <person name="Ye F."/>
            <person name="Su P."/>
            <person name="Kiefer A.F."/>
            <person name="Nichols A."/>
            <person name="Cepeda A.J."/>
            <person name="Yan W."/>
            <person name="Fan B."/>
            <person name="Jiang Y."/>
            <person name="Adhikari A."/>
            <person name="Zheng C.-J."/>
            <person name="Schuster L."/>
            <person name="Cowan T.M."/>
            <person name="Smanski M.J."/>
            <person name="Chevrette M.G."/>
            <person name="De Carvalho L.P.S."/>
            <person name="Shen B."/>
        </authorList>
    </citation>
    <scope>NUCLEOTIDE SEQUENCE [LARGE SCALE GENOMIC DNA]</scope>
    <source>
        <strain evidence="2 3">NPDC046838</strain>
    </source>
</reference>
<gene>
    <name evidence="2" type="ORF">ABZ921_17050</name>
</gene>
<comment type="caution">
    <text evidence="2">The sequence shown here is derived from an EMBL/GenBank/DDBJ whole genome shotgun (WGS) entry which is preliminary data.</text>
</comment>
<dbReference type="Pfam" id="PF00497">
    <property type="entry name" value="SBP_bac_3"/>
    <property type="match status" value="1"/>
</dbReference>
<accession>A0ABV3BMU8</accession>
<dbReference type="SUPFAM" id="SSF53850">
    <property type="entry name" value="Periplasmic binding protein-like II"/>
    <property type="match status" value="1"/>
</dbReference>
<evidence type="ECO:0000313" key="3">
    <source>
        <dbReference type="Proteomes" id="UP001551176"/>
    </source>
</evidence>
<proteinExistence type="predicted"/>
<feature type="domain" description="Solute-binding protein family 3/N-terminal" evidence="1">
    <location>
        <begin position="26"/>
        <end position="121"/>
    </location>
</feature>
<dbReference type="RefSeq" id="WP_359349389.1">
    <property type="nucleotide sequence ID" value="NZ_JBEYXV010000008.1"/>
</dbReference>
<dbReference type="Gene3D" id="3.40.190.10">
    <property type="entry name" value="Periplasmic binding protein-like II"/>
    <property type="match status" value="2"/>
</dbReference>
<keyword evidence="3" id="KW-1185">Reference proteome</keyword>
<dbReference type="EMBL" id="JBEYXV010000008">
    <property type="protein sequence ID" value="MEU6822334.1"/>
    <property type="molecule type" value="Genomic_DNA"/>
</dbReference>
<sequence>MALLVNLVGADSDATSSLFSDDKVLVGMEGDANDSSFLSPMWGSFSAFSLDAVEGVLKEANIESRPIRVDVQSDEQIPSLQNHDVDLNAGLAMTWSRMAKIEFVGPVDSGALGVLVRAGGAKRIQRVADLEGKYVCTQVGSTAAEIVERVTYSV</sequence>
<dbReference type="InterPro" id="IPR001638">
    <property type="entry name" value="Solute-binding_3/MltF_N"/>
</dbReference>
<name>A0ABV3BMU8_9ACTN</name>
<evidence type="ECO:0000259" key="1">
    <source>
        <dbReference type="Pfam" id="PF00497"/>
    </source>
</evidence>
<dbReference type="Proteomes" id="UP001551176">
    <property type="component" value="Unassembled WGS sequence"/>
</dbReference>
<evidence type="ECO:0000313" key="2">
    <source>
        <dbReference type="EMBL" id="MEU6822334.1"/>
    </source>
</evidence>
<protein>
    <submittedName>
        <fullName evidence="2">Transporter substrate-binding domain-containing protein</fullName>
    </submittedName>
</protein>
<organism evidence="2 3">
    <name type="scientific">Streptomyces atriruber</name>
    <dbReference type="NCBI Taxonomy" id="545121"/>
    <lineage>
        <taxon>Bacteria</taxon>
        <taxon>Bacillati</taxon>
        <taxon>Actinomycetota</taxon>
        <taxon>Actinomycetes</taxon>
        <taxon>Kitasatosporales</taxon>
        <taxon>Streptomycetaceae</taxon>
        <taxon>Streptomyces</taxon>
    </lineage>
</organism>